<feature type="compositionally biased region" description="Acidic residues" evidence="8">
    <location>
        <begin position="27"/>
        <end position="37"/>
    </location>
</feature>
<dbReference type="PROSITE" id="PS50008">
    <property type="entry name" value="PIPLC_Y_DOMAIN"/>
    <property type="match status" value="1"/>
</dbReference>
<keyword evidence="11" id="KW-1185">Reference proteome</keyword>
<dbReference type="SUPFAM" id="SSF51695">
    <property type="entry name" value="PLC-like phosphodiesterases"/>
    <property type="match status" value="1"/>
</dbReference>
<dbReference type="Pfam" id="PF00387">
    <property type="entry name" value="PI-PLC-Y"/>
    <property type="match status" value="1"/>
</dbReference>
<dbReference type="InterPro" id="IPR001711">
    <property type="entry name" value="PLipase_C_Pinositol-sp_Y"/>
</dbReference>
<dbReference type="STRING" id="215250.A0A316YIK7"/>
<dbReference type="InterPro" id="IPR001192">
    <property type="entry name" value="PI-PLC_fam"/>
</dbReference>
<dbReference type="InterPro" id="IPR000909">
    <property type="entry name" value="PLipase_C_PInositol-sp_X_dom"/>
</dbReference>
<evidence type="ECO:0000256" key="8">
    <source>
        <dbReference type="SAM" id="MobiDB-lite"/>
    </source>
</evidence>
<comment type="catalytic activity">
    <reaction evidence="1 7">
        <text>a 1,2-diacyl-sn-glycero-3-phospho-(1D-myo-inositol-4,5-bisphosphate) + H2O = 1D-myo-inositol 1,4,5-trisphosphate + a 1,2-diacyl-sn-glycerol + H(+)</text>
        <dbReference type="Rhea" id="RHEA:33179"/>
        <dbReference type="ChEBI" id="CHEBI:15377"/>
        <dbReference type="ChEBI" id="CHEBI:15378"/>
        <dbReference type="ChEBI" id="CHEBI:17815"/>
        <dbReference type="ChEBI" id="CHEBI:58456"/>
        <dbReference type="ChEBI" id="CHEBI:203600"/>
        <dbReference type="EC" id="3.1.4.11"/>
    </reaction>
</comment>
<dbReference type="GO" id="GO:0048015">
    <property type="term" value="P:phosphatidylinositol-mediated signaling"/>
    <property type="evidence" value="ECO:0007669"/>
    <property type="project" value="TreeGrafter"/>
</dbReference>
<feature type="domain" description="PI-PLC Y-box" evidence="9">
    <location>
        <begin position="312"/>
        <end position="429"/>
    </location>
</feature>
<dbReference type="PANTHER" id="PTHR10336">
    <property type="entry name" value="PHOSPHOINOSITIDE-SPECIFIC PHOSPHOLIPASE C FAMILY PROTEIN"/>
    <property type="match status" value="1"/>
</dbReference>
<dbReference type="InParanoid" id="A0A316YIK7"/>
<dbReference type="SUPFAM" id="SSF49562">
    <property type="entry name" value="C2 domain (Calcium/lipid-binding domain, CaLB)"/>
    <property type="match status" value="1"/>
</dbReference>
<feature type="compositionally biased region" description="Acidic residues" evidence="8">
    <location>
        <begin position="282"/>
        <end position="292"/>
    </location>
</feature>
<dbReference type="RefSeq" id="XP_025376209.1">
    <property type="nucleotide sequence ID" value="XM_025521978.1"/>
</dbReference>
<dbReference type="SMART" id="SM00148">
    <property type="entry name" value="PLCXc"/>
    <property type="match status" value="1"/>
</dbReference>
<keyword evidence="2 7" id="KW-0378">Hydrolase</keyword>
<dbReference type="InterPro" id="IPR035892">
    <property type="entry name" value="C2_domain_sf"/>
</dbReference>
<dbReference type="Gene3D" id="2.60.40.150">
    <property type="entry name" value="C2 domain"/>
    <property type="match status" value="1"/>
</dbReference>
<evidence type="ECO:0000313" key="11">
    <source>
        <dbReference type="Proteomes" id="UP000245768"/>
    </source>
</evidence>
<dbReference type="EMBL" id="KZ819637">
    <property type="protein sequence ID" value="PWN89011.1"/>
    <property type="molecule type" value="Genomic_DNA"/>
</dbReference>
<gene>
    <name evidence="10" type="ORF">FA10DRAFT_267617</name>
</gene>
<evidence type="ECO:0000256" key="1">
    <source>
        <dbReference type="ARBA" id="ARBA00001195"/>
    </source>
</evidence>
<proteinExistence type="predicted"/>
<keyword evidence="5" id="KW-0807">Transducer</keyword>
<dbReference type="Proteomes" id="UP000245768">
    <property type="component" value="Unassembled WGS sequence"/>
</dbReference>
<accession>A0A316YIK7</accession>
<dbReference type="GO" id="GO:0004435">
    <property type="term" value="F:phosphatidylinositol-4,5-bisphosphate phospholipase C activity"/>
    <property type="evidence" value="ECO:0007669"/>
    <property type="project" value="UniProtKB-EC"/>
</dbReference>
<feature type="region of interest" description="Disordered" evidence="8">
    <location>
        <begin position="279"/>
        <end position="305"/>
    </location>
</feature>
<dbReference type="Gene3D" id="3.20.20.190">
    <property type="entry name" value="Phosphatidylinositol (PI) phosphodiesterase"/>
    <property type="match status" value="1"/>
</dbReference>
<keyword evidence="4 7" id="KW-0443">Lipid metabolism</keyword>
<dbReference type="PRINTS" id="PR00390">
    <property type="entry name" value="PHPHLIPASEC"/>
</dbReference>
<evidence type="ECO:0000256" key="4">
    <source>
        <dbReference type="ARBA" id="ARBA00023098"/>
    </source>
</evidence>
<dbReference type="PROSITE" id="PS50007">
    <property type="entry name" value="PIPLC_X_DOMAIN"/>
    <property type="match status" value="1"/>
</dbReference>
<dbReference type="AlphaFoldDB" id="A0A316YIK7"/>
<evidence type="ECO:0000256" key="6">
    <source>
        <dbReference type="ARBA" id="ARBA00059664"/>
    </source>
</evidence>
<evidence type="ECO:0000259" key="9">
    <source>
        <dbReference type="PROSITE" id="PS50008"/>
    </source>
</evidence>
<sequence length="583" mass="64956">MSGQREQEEAPGIPTHRFAKFNPFRDADDEGGDELGQEVDPNSIAGGGHAIGGQGDVEARKKLRVSHALRSFLAKVGEIKEADIGGDDSEEVSSPAVQAILARPQIVHPAYVNDRDHPLAEYYISSSHNTYLVAKQLYGKADSMSYKHHLSAGARCVEIDAWDDDKNKEEPKVTHGYTLTEHIPFRQVCQSINSAMEEELAAAKAAPNQLGPAPIFISLENHCIPAGQERLAAIMREEFGDKLITEHLHTDGTEIKLSELTGRILVMVEYYGLNEKDAAEATAEDDSSDDEDTKNMRERKRQAKPSKIVPELSALGVYAQSMKPQDDAWLKGDLKEPQNHLVNMEERAVQALIAEKHGEDVGKHNAKHLMRIYPKGMRINSKNLNPVPFWNVGAQVAALNWQTFDASMQLNEALFAGTDGWVWKPPKLRQQAGPAPKGNVTLKLEIAGATDLPVPEGRSKDIKPYATCTLYHPDSKDGKPDKKKTSHYRVHKHKQLFGREQPPPTSPIWEEPEELKWTYEENELVFLRILIKSDDAFARNPAFLTAAVRLTSIPTGWHFIRMLNLRGQETGATLLARFTKEVS</sequence>
<dbReference type="GO" id="GO:0016042">
    <property type="term" value="P:lipid catabolic process"/>
    <property type="evidence" value="ECO:0007669"/>
    <property type="project" value="UniProtKB-KW"/>
</dbReference>
<feature type="region of interest" description="Disordered" evidence="8">
    <location>
        <begin position="1"/>
        <end position="53"/>
    </location>
</feature>
<dbReference type="InterPro" id="IPR017946">
    <property type="entry name" value="PLC-like_Pdiesterase_TIM-brl"/>
</dbReference>
<reference evidence="10" key="1">
    <citation type="journal article" date="2018" name="Mol. Biol. Evol.">
        <title>Broad Genomic Sampling Reveals a Smut Pathogenic Ancestry of the Fungal Clade Ustilaginomycotina.</title>
        <authorList>
            <person name="Kijpornyongpan T."/>
            <person name="Mondo S.J."/>
            <person name="Barry K."/>
            <person name="Sandor L."/>
            <person name="Lee J."/>
            <person name="Lipzen A."/>
            <person name="Pangilinan J."/>
            <person name="LaButti K."/>
            <person name="Hainaut M."/>
            <person name="Henrissat B."/>
            <person name="Grigoriev I.V."/>
            <person name="Spatafora J.W."/>
            <person name="Aime M.C."/>
        </authorList>
    </citation>
    <scope>NUCLEOTIDE SEQUENCE [LARGE SCALE GENOMIC DNA]</scope>
    <source>
        <strain evidence="10">MCA 4198</strain>
    </source>
</reference>
<protein>
    <recommendedName>
        <fullName evidence="7">Phosphoinositide phospholipase C</fullName>
        <ecNumber evidence="7">3.1.4.11</ecNumber>
    </recommendedName>
</protein>
<evidence type="ECO:0000256" key="3">
    <source>
        <dbReference type="ARBA" id="ARBA00022963"/>
    </source>
</evidence>
<dbReference type="Pfam" id="PF00388">
    <property type="entry name" value="PI-PLC-X"/>
    <property type="match status" value="1"/>
</dbReference>
<dbReference type="EC" id="3.1.4.11" evidence="7"/>
<organism evidence="10 11">
    <name type="scientific">Acaromyces ingoldii</name>
    <dbReference type="NCBI Taxonomy" id="215250"/>
    <lineage>
        <taxon>Eukaryota</taxon>
        <taxon>Fungi</taxon>
        <taxon>Dikarya</taxon>
        <taxon>Basidiomycota</taxon>
        <taxon>Ustilaginomycotina</taxon>
        <taxon>Exobasidiomycetes</taxon>
        <taxon>Exobasidiales</taxon>
        <taxon>Cryptobasidiaceae</taxon>
        <taxon>Acaromyces</taxon>
    </lineage>
</organism>
<name>A0A316YIK7_9BASI</name>
<evidence type="ECO:0000313" key="10">
    <source>
        <dbReference type="EMBL" id="PWN89011.1"/>
    </source>
</evidence>
<evidence type="ECO:0000256" key="2">
    <source>
        <dbReference type="ARBA" id="ARBA00022801"/>
    </source>
</evidence>
<evidence type="ECO:0000256" key="5">
    <source>
        <dbReference type="ARBA" id="ARBA00023224"/>
    </source>
</evidence>
<dbReference type="GeneID" id="37043894"/>
<dbReference type="SMART" id="SM00149">
    <property type="entry name" value="PLCYc"/>
    <property type="match status" value="1"/>
</dbReference>
<dbReference type="FunFam" id="3.20.20.190:FF:000039">
    <property type="entry name" value="Phosphoinositide phospholipase C"/>
    <property type="match status" value="1"/>
</dbReference>
<dbReference type="OrthoDB" id="269822at2759"/>
<keyword evidence="3 7" id="KW-0442">Lipid degradation</keyword>
<dbReference type="PANTHER" id="PTHR10336:SF169">
    <property type="entry name" value="PHOSPHOINOSITIDE PHOSPHOLIPASE C"/>
    <property type="match status" value="1"/>
</dbReference>
<evidence type="ECO:0000256" key="7">
    <source>
        <dbReference type="RuleBase" id="RU361133"/>
    </source>
</evidence>
<comment type="function">
    <text evidence="6">The production of the second messenger molecules diacylglycerol (DAG) and inositol 1,4,5-trisphosphate (IP3) is mediated by activated phosphatidylinositol-specific phospholipase C enzymes.</text>
</comment>
<dbReference type="GO" id="GO:0051209">
    <property type="term" value="P:release of sequestered calcium ion into cytosol"/>
    <property type="evidence" value="ECO:0007669"/>
    <property type="project" value="TreeGrafter"/>
</dbReference>